<reference evidence="2" key="1">
    <citation type="submission" date="2020-07" db="EMBL/GenBank/DDBJ databases">
        <title>Genome sequence and genetic diversity analysis of an under-domesticated orphan crop, white fonio (Digitaria exilis).</title>
        <authorList>
            <person name="Bennetzen J.L."/>
            <person name="Chen S."/>
            <person name="Ma X."/>
            <person name="Wang X."/>
            <person name="Yssel A.E.J."/>
            <person name="Chaluvadi S.R."/>
            <person name="Johnson M."/>
            <person name="Gangashetty P."/>
            <person name="Hamidou F."/>
            <person name="Sanogo M.D."/>
            <person name="Zwaenepoel A."/>
            <person name="Wallace J."/>
            <person name="Van De Peer Y."/>
            <person name="Van Deynze A."/>
        </authorList>
    </citation>
    <scope>NUCLEOTIDE SEQUENCE</scope>
    <source>
        <tissue evidence="2">Leaves</tissue>
    </source>
</reference>
<dbReference type="GO" id="GO:0016491">
    <property type="term" value="F:oxidoreductase activity"/>
    <property type="evidence" value="ECO:0007669"/>
    <property type="project" value="InterPro"/>
</dbReference>
<dbReference type="GO" id="GO:0050660">
    <property type="term" value="F:flavin adenine dinucleotide binding"/>
    <property type="evidence" value="ECO:0007669"/>
    <property type="project" value="UniProtKB-ARBA"/>
</dbReference>
<dbReference type="SUPFAM" id="SSF51905">
    <property type="entry name" value="FAD/NAD(P)-binding domain"/>
    <property type="match status" value="1"/>
</dbReference>
<dbReference type="OrthoDB" id="5977668at2759"/>
<dbReference type="PRINTS" id="PR00419">
    <property type="entry name" value="ADXRDTASE"/>
</dbReference>
<dbReference type="InterPro" id="IPR029063">
    <property type="entry name" value="SAM-dependent_MTases_sf"/>
</dbReference>
<dbReference type="PANTHER" id="PTHR43675">
    <property type="entry name" value="ARSENITE METHYLTRANSFERASE"/>
    <property type="match status" value="1"/>
</dbReference>
<dbReference type="InterPro" id="IPR026669">
    <property type="entry name" value="Arsenite_MeTrfase-like"/>
</dbReference>
<dbReference type="Gene3D" id="1.10.405.20">
    <property type="match status" value="1"/>
</dbReference>
<evidence type="ECO:0000313" key="2">
    <source>
        <dbReference type="EMBL" id="KAF8655177.1"/>
    </source>
</evidence>
<dbReference type="Gene3D" id="3.40.50.150">
    <property type="entry name" value="Vaccinia Virus protein VP39"/>
    <property type="match status" value="1"/>
</dbReference>
<organism evidence="2 3">
    <name type="scientific">Digitaria exilis</name>
    <dbReference type="NCBI Taxonomy" id="1010633"/>
    <lineage>
        <taxon>Eukaryota</taxon>
        <taxon>Viridiplantae</taxon>
        <taxon>Streptophyta</taxon>
        <taxon>Embryophyta</taxon>
        <taxon>Tracheophyta</taxon>
        <taxon>Spermatophyta</taxon>
        <taxon>Magnoliopsida</taxon>
        <taxon>Liliopsida</taxon>
        <taxon>Poales</taxon>
        <taxon>Poaceae</taxon>
        <taxon>PACMAD clade</taxon>
        <taxon>Panicoideae</taxon>
        <taxon>Panicodae</taxon>
        <taxon>Paniceae</taxon>
        <taxon>Anthephorinae</taxon>
        <taxon>Digitaria</taxon>
    </lineage>
</organism>
<dbReference type="EMBL" id="JACEFO010002599">
    <property type="protein sequence ID" value="KAF8655177.1"/>
    <property type="molecule type" value="Genomic_DNA"/>
</dbReference>
<comment type="caution">
    <text evidence="2">The sequence shown here is derived from an EMBL/GenBank/DDBJ whole genome shotgun (WGS) entry which is preliminary data.</text>
</comment>
<dbReference type="InterPro" id="IPR036188">
    <property type="entry name" value="FAD/NAD-bd_sf"/>
</dbReference>
<proteinExistence type="predicted"/>
<feature type="domain" description="Amine oxidase" evidence="1">
    <location>
        <begin position="10"/>
        <end position="276"/>
    </location>
</feature>
<dbReference type="AlphaFoldDB" id="A0A835E1K1"/>
<dbReference type="Gene3D" id="3.30.70.1990">
    <property type="match status" value="1"/>
</dbReference>
<dbReference type="GO" id="GO:0008168">
    <property type="term" value="F:methyltransferase activity"/>
    <property type="evidence" value="ECO:0007669"/>
    <property type="project" value="TreeGrafter"/>
</dbReference>
<protein>
    <recommendedName>
        <fullName evidence="1">Amine oxidase domain-containing protein</fullName>
    </recommendedName>
</protein>
<dbReference type="Pfam" id="PF02353">
    <property type="entry name" value="CMAS"/>
    <property type="match status" value="1"/>
</dbReference>
<evidence type="ECO:0000259" key="1">
    <source>
        <dbReference type="Pfam" id="PF01593"/>
    </source>
</evidence>
<dbReference type="SUPFAM" id="SSF53335">
    <property type="entry name" value="S-adenosyl-L-methionine-dependent methyltransferases"/>
    <property type="match status" value="1"/>
</dbReference>
<dbReference type="PANTHER" id="PTHR43675:SF11">
    <property type="entry name" value="AMINE OXIDASE DOMAIN-CONTAINING PROTEIN"/>
    <property type="match status" value="1"/>
</dbReference>
<name>A0A835E1K1_9POAL</name>
<sequence>MRVAVVGAGLSGLAAAHELARSGEARVTVYEKEDHLGGHGSKTMAVEDGGGGRVHVDLGSMVFNRMTCPNMTKWFEELGVEVETSDMSFSASTRLNKGGGFEWGNRNVSGVLVQKSNLLSPRFWLVIREIFKFKNDVLEYLEDHGRNPDWNETLGQFIQSHRYSQLFQDAYLIPMCACIWSSPAQGVLGSPALSVLSFFHDNHLLELFGRPQWHTVKGGSGSYVNKVRGELESMGCQIKTGCEVKSVSKFNEGYRVLEVDGSEEMYDRIIFGLHAPDALKVLGSEATHEELRILGAFPYIYSDVYLHSDESLMPHNFYAWSARNFLGTTSSGACVTHWLNILQNIESSRPFLVTFNPPHVPNHVFLKWHTSHPIPSVAAAKATLEFNNIQGKRGIWFCGPYQGYRFYEDSVKAGKVAASELLRRKCELLVNPKPMVLSWTEAGARLLVAKTFERHIIIGNVSILEEGGTAFSFGKACEKCNLKSVIQVHDPKFYWKLVTEADLGFAYAYINGYISFVDSREGLLNLILIRMKDRYKNMLLQTCSNVPCSNYIRKGWRSGSLLRTTGVAFVKYILRHESRRNSLSKAVKNISKHYDLSNDFFALYLDPSMTYSSAIFKAEDESLEAAQLRKHDSLISKAKVESWHHVLDIGSGWGTLAIRLVKKTGCKYTGITLSEEQLKYSKQKVKEAGLEDNITLLLCDYRQIPTCQKFDRIISCEMIEHVGHEYMDDFFGACEYHLAEHGLFVLQFITIPEDLYAKMRVRPEFIKEYIFPGGCLPSLSRVVSAMTNASSLCVQHLENIGDHYYPTLMHWRDNFLANRKKVSALGFDETFIRTWEYYLTYCAAMFKSRTIMDYQMVFARPGDAKLPSYLAIE</sequence>
<dbReference type="Pfam" id="PF01593">
    <property type="entry name" value="Amino_oxidase"/>
    <property type="match status" value="1"/>
</dbReference>
<dbReference type="CDD" id="cd02440">
    <property type="entry name" value="AdoMet_MTases"/>
    <property type="match status" value="1"/>
</dbReference>
<evidence type="ECO:0000313" key="3">
    <source>
        <dbReference type="Proteomes" id="UP000636709"/>
    </source>
</evidence>
<accession>A0A835E1K1</accession>
<dbReference type="Gene3D" id="3.50.50.60">
    <property type="entry name" value="FAD/NAD(P)-binding domain"/>
    <property type="match status" value="1"/>
</dbReference>
<dbReference type="Proteomes" id="UP000636709">
    <property type="component" value="Unassembled WGS sequence"/>
</dbReference>
<keyword evidence="3" id="KW-1185">Reference proteome</keyword>
<dbReference type="InterPro" id="IPR002937">
    <property type="entry name" value="Amino_oxidase"/>
</dbReference>
<gene>
    <name evidence="2" type="ORF">HU200_061318</name>
</gene>